<evidence type="ECO:0000256" key="1">
    <source>
        <dbReference type="PROSITE-ProRule" id="PRU00176"/>
    </source>
</evidence>
<protein>
    <recommendedName>
        <fullName evidence="3">RRM domain-containing protein</fullName>
    </recommendedName>
</protein>
<keyword evidence="5" id="KW-1185">Reference proteome</keyword>
<proteinExistence type="predicted"/>
<dbReference type="Proteomes" id="UP001243989">
    <property type="component" value="Unassembled WGS sequence"/>
</dbReference>
<dbReference type="CDD" id="cd00590">
    <property type="entry name" value="RRM_SF"/>
    <property type="match status" value="1"/>
</dbReference>
<organism evidence="4 5">
    <name type="scientific">Colletotrichum phormii</name>
    <dbReference type="NCBI Taxonomy" id="359342"/>
    <lineage>
        <taxon>Eukaryota</taxon>
        <taxon>Fungi</taxon>
        <taxon>Dikarya</taxon>
        <taxon>Ascomycota</taxon>
        <taxon>Pezizomycotina</taxon>
        <taxon>Sordariomycetes</taxon>
        <taxon>Hypocreomycetidae</taxon>
        <taxon>Glomerellales</taxon>
        <taxon>Glomerellaceae</taxon>
        <taxon>Colletotrichum</taxon>
        <taxon>Colletotrichum acutatum species complex</taxon>
    </lineage>
</organism>
<sequence length="350" mass="37638">MAQNDAQRLAPHDQVLASCLARLNLENDQARRVSAARAAATAAVGGKSGGSTSSSSSSSSLSGLGRSGSKATRSQGHDGTLKAGPSNTAGVEQLVCIDADPSNASTTTTTSHSRGFAPMRMVAEQRGQVTHAPHEQAISQFAKEFYSLPSNYAGDALNLRNQSAPCKDEENTALFITGLPANCTHTMLLEAVTRCAPVGKVYAAVINAAKPAEGQLCAAAKIVFFNRAGAENCFKAIKQGRLIVGGRRLRVVWNRTKSAVQPDTSNSRVVLIRGPSGLVKRNELEHWFSKYFEYQTERVLVRKQTGPQVTVLEWRFGSFRAQAEAATLLLSQEEFGNMKLEWRWGVDPCA</sequence>
<evidence type="ECO:0000313" key="5">
    <source>
        <dbReference type="Proteomes" id="UP001243989"/>
    </source>
</evidence>
<name>A0AAI9ZZP1_9PEZI</name>
<dbReference type="GO" id="GO:0003723">
    <property type="term" value="F:RNA binding"/>
    <property type="evidence" value="ECO:0007669"/>
    <property type="project" value="UniProtKB-UniRule"/>
</dbReference>
<evidence type="ECO:0000259" key="3">
    <source>
        <dbReference type="PROSITE" id="PS50102"/>
    </source>
</evidence>
<dbReference type="EMBL" id="JAHMHQ010000003">
    <property type="protein sequence ID" value="KAK1641209.1"/>
    <property type="molecule type" value="Genomic_DNA"/>
</dbReference>
<feature type="region of interest" description="Disordered" evidence="2">
    <location>
        <begin position="31"/>
        <end position="87"/>
    </location>
</feature>
<dbReference type="InterPro" id="IPR035979">
    <property type="entry name" value="RBD_domain_sf"/>
</dbReference>
<gene>
    <name evidence="4" type="ORF">BDP81DRAFT_129472</name>
</gene>
<dbReference type="InterPro" id="IPR012677">
    <property type="entry name" value="Nucleotide-bd_a/b_plait_sf"/>
</dbReference>
<comment type="caution">
    <text evidence="4">The sequence shown here is derived from an EMBL/GenBank/DDBJ whole genome shotgun (WGS) entry which is preliminary data.</text>
</comment>
<dbReference type="RefSeq" id="XP_060449816.1">
    <property type="nucleotide sequence ID" value="XM_060581719.1"/>
</dbReference>
<accession>A0AAI9ZZP1</accession>
<evidence type="ECO:0000256" key="2">
    <source>
        <dbReference type="SAM" id="MobiDB-lite"/>
    </source>
</evidence>
<evidence type="ECO:0000313" key="4">
    <source>
        <dbReference type="EMBL" id="KAK1641209.1"/>
    </source>
</evidence>
<dbReference type="Gene3D" id="3.30.70.330">
    <property type="match status" value="1"/>
</dbReference>
<dbReference type="GeneID" id="85466581"/>
<keyword evidence="1" id="KW-0694">RNA-binding</keyword>
<reference evidence="4" key="1">
    <citation type="submission" date="2021-06" db="EMBL/GenBank/DDBJ databases">
        <title>Comparative genomics, transcriptomics and evolutionary studies reveal genomic signatures of adaptation to plant cell wall in hemibiotrophic fungi.</title>
        <authorList>
            <consortium name="DOE Joint Genome Institute"/>
            <person name="Baroncelli R."/>
            <person name="Diaz J.F."/>
            <person name="Benocci T."/>
            <person name="Peng M."/>
            <person name="Battaglia E."/>
            <person name="Haridas S."/>
            <person name="Andreopoulos W."/>
            <person name="Labutti K."/>
            <person name="Pangilinan J."/>
            <person name="Floch G.L."/>
            <person name="Makela M.R."/>
            <person name="Henrissat B."/>
            <person name="Grigoriev I.V."/>
            <person name="Crouch J.A."/>
            <person name="De Vries R.P."/>
            <person name="Sukno S.A."/>
            <person name="Thon M.R."/>
        </authorList>
    </citation>
    <scope>NUCLEOTIDE SEQUENCE</scope>
    <source>
        <strain evidence="4">CBS 102054</strain>
    </source>
</reference>
<feature type="domain" description="RRM" evidence="3">
    <location>
        <begin position="172"/>
        <end position="256"/>
    </location>
</feature>
<dbReference type="SUPFAM" id="SSF54928">
    <property type="entry name" value="RNA-binding domain, RBD"/>
    <property type="match status" value="1"/>
</dbReference>
<feature type="compositionally biased region" description="Low complexity" evidence="2">
    <location>
        <begin position="32"/>
        <end position="71"/>
    </location>
</feature>
<dbReference type="AlphaFoldDB" id="A0AAI9ZZP1"/>
<dbReference type="InterPro" id="IPR000504">
    <property type="entry name" value="RRM_dom"/>
</dbReference>
<dbReference type="PROSITE" id="PS50102">
    <property type="entry name" value="RRM"/>
    <property type="match status" value="1"/>
</dbReference>